<dbReference type="InterPro" id="IPR012373">
    <property type="entry name" value="Ferrdict_sens_TM"/>
</dbReference>
<reference evidence="5" key="1">
    <citation type="journal article" date="2019" name="Int. J. Syst. Evol. Microbiol.">
        <title>The Global Catalogue of Microorganisms (GCM) 10K type strain sequencing project: providing services to taxonomists for standard genome sequencing and annotation.</title>
        <authorList>
            <consortium name="The Broad Institute Genomics Platform"/>
            <consortium name="The Broad Institute Genome Sequencing Center for Infectious Disease"/>
            <person name="Wu L."/>
            <person name="Ma J."/>
        </authorList>
    </citation>
    <scope>NUCLEOTIDE SEQUENCE [LARGE SCALE GENOMIC DNA]</scope>
    <source>
        <strain evidence="5">CGMCC 1.16275</strain>
    </source>
</reference>
<dbReference type="Pfam" id="PF04773">
    <property type="entry name" value="FecR"/>
    <property type="match status" value="1"/>
</dbReference>
<feature type="domain" description="FecR protein" evidence="2">
    <location>
        <begin position="104"/>
        <end position="190"/>
    </location>
</feature>
<dbReference type="PANTHER" id="PTHR30273">
    <property type="entry name" value="PERIPLASMIC SIGNAL SENSOR AND SIGMA FACTOR ACTIVATOR FECR-RELATED"/>
    <property type="match status" value="1"/>
</dbReference>
<organism evidence="4 5">
    <name type="scientific">Sphingomonas tabacisoli</name>
    <dbReference type="NCBI Taxonomy" id="2249466"/>
    <lineage>
        <taxon>Bacteria</taxon>
        <taxon>Pseudomonadati</taxon>
        <taxon>Pseudomonadota</taxon>
        <taxon>Alphaproteobacteria</taxon>
        <taxon>Sphingomonadales</taxon>
        <taxon>Sphingomonadaceae</taxon>
        <taxon>Sphingomonas</taxon>
    </lineage>
</organism>
<feature type="transmembrane region" description="Helical" evidence="1">
    <location>
        <begin position="74"/>
        <end position="96"/>
    </location>
</feature>
<dbReference type="EMBL" id="JBHUDY010000001">
    <property type="protein sequence ID" value="MFD1611956.1"/>
    <property type="molecule type" value="Genomic_DNA"/>
</dbReference>
<keyword evidence="1" id="KW-0472">Membrane</keyword>
<keyword evidence="5" id="KW-1185">Reference proteome</keyword>
<evidence type="ECO:0000259" key="2">
    <source>
        <dbReference type="Pfam" id="PF04773"/>
    </source>
</evidence>
<dbReference type="RefSeq" id="WP_380888527.1">
    <property type="nucleotide sequence ID" value="NZ_JBHUDY010000001.1"/>
</dbReference>
<proteinExistence type="predicted"/>
<name>A0ABW4I399_9SPHN</name>
<evidence type="ECO:0000259" key="3">
    <source>
        <dbReference type="Pfam" id="PF16220"/>
    </source>
</evidence>
<accession>A0ABW4I399</accession>
<feature type="domain" description="FecR N-terminal" evidence="3">
    <location>
        <begin position="8"/>
        <end position="44"/>
    </location>
</feature>
<protein>
    <submittedName>
        <fullName evidence="4">FecR family protein</fullName>
    </submittedName>
</protein>
<evidence type="ECO:0000313" key="4">
    <source>
        <dbReference type="EMBL" id="MFD1611956.1"/>
    </source>
</evidence>
<dbReference type="InterPro" id="IPR032623">
    <property type="entry name" value="FecR_N"/>
</dbReference>
<evidence type="ECO:0000313" key="5">
    <source>
        <dbReference type="Proteomes" id="UP001597115"/>
    </source>
</evidence>
<dbReference type="PIRSF" id="PIRSF018266">
    <property type="entry name" value="FecR"/>
    <property type="match status" value="1"/>
</dbReference>
<sequence length="307" mass="33113">MTDERIIDEAIAWHQALNSDDADWDGFTQWLEADSAHREAFDSIALLDDRITAHREALAVILPAEDIRAPRRRWWAWGGAGAAIAAAAAAILMVPAEAPDQIFSTRYGESRTVALKDGSSIQLASASKLQVSDGGKQLALDGTASFDVPHRRDRTLTVQAGDLSIQDIGTRFEVVTGTGVARVSVAEGAVSVSAPTLDHPVRLTSGNKLLYDPAHDVAEMAPIQEFASWKKGRLVYDNAPLALVAAEVGRYARREVVLDRALADRRFSGVLKIGDGSGLVGDLARLMDVDVHSQGTALRLVDRNSDR</sequence>
<evidence type="ECO:0000256" key="1">
    <source>
        <dbReference type="SAM" id="Phobius"/>
    </source>
</evidence>
<dbReference type="Gene3D" id="2.60.120.1440">
    <property type="match status" value="1"/>
</dbReference>
<comment type="caution">
    <text evidence="4">The sequence shown here is derived from an EMBL/GenBank/DDBJ whole genome shotgun (WGS) entry which is preliminary data.</text>
</comment>
<keyword evidence="1" id="KW-0812">Transmembrane</keyword>
<dbReference type="Pfam" id="PF16220">
    <property type="entry name" value="DUF4880"/>
    <property type="match status" value="1"/>
</dbReference>
<keyword evidence="1" id="KW-1133">Transmembrane helix</keyword>
<gene>
    <name evidence="4" type="ORF">ACFSCW_09095</name>
</gene>
<dbReference type="Proteomes" id="UP001597115">
    <property type="component" value="Unassembled WGS sequence"/>
</dbReference>
<dbReference type="InterPro" id="IPR006860">
    <property type="entry name" value="FecR"/>
</dbReference>
<dbReference type="PANTHER" id="PTHR30273:SF2">
    <property type="entry name" value="PROTEIN FECR"/>
    <property type="match status" value="1"/>
</dbReference>